<feature type="compositionally biased region" description="Basic and acidic residues" evidence="1">
    <location>
        <begin position="80"/>
        <end position="89"/>
    </location>
</feature>
<proteinExistence type="predicted"/>
<feature type="compositionally biased region" description="Polar residues" evidence="1">
    <location>
        <begin position="1"/>
        <end position="30"/>
    </location>
</feature>
<accession>A0A7R9D064</accession>
<evidence type="ECO:0000256" key="1">
    <source>
        <dbReference type="SAM" id="MobiDB-lite"/>
    </source>
</evidence>
<reference evidence="2" key="1">
    <citation type="submission" date="2020-11" db="EMBL/GenBank/DDBJ databases">
        <authorList>
            <person name="Tran Van P."/>
        </authorList>
    </citation>
    <scope>NUCLEOTIDE SEQUENCE</scope>
</reference>
<dbReference type="EMBL" id="OD002604">
    <property type="protein sequence ID" value="CAD7405626.1"/>
    <property type="molecule type" value="Genomic_DNA"/>
</dbReference>
<gene>
    <name evidence="2" type="ORF">TPSB3V08_LOCUS5077</name>
</gene>
<feature type="region of interest" description="Disordered" evidence="1">
    <location>
        <begin position="1"/>
        <end position="92"/>
    </location>
</feature>
<evidence type="ECO:0000313" key="2">
    <source>
        <dbReference type="EMBL" id="CAD7405626.1"/>
    </source>
</evidence>
<dbReference type="AlphaFoldDB" id="A0A7R9D064"/>
<name>A0A7R9D064_TIMPO</name>
<protein>
    <submittedName>
        <fullName evidence="2">Uncharacterized protein</fullName>
    </submittedName>
</protein>
<sequence length="185" mass="20654">MASEQTSNESHTAQENDEINTSGQDQTNEVTDAEEKPWGDTFVEGTADENDGVIGETVATSETFEKDEDNKQTTNITSMDKNEDVDKTPKTCSSSVIGEAYVEEHLVDSKDKEDESDFKMEGDPEVIMKVIPSQEKVPEGRNVLRTDTKHETLAMEDLRLEVLGAFDQNSSSQCPEIRIAQYRHC</sequence>
<organism evidence="2">
    <name type="scientific">Timema poppense</name>
    <name type="common">Walking stick</name>
    <dbReference type="NCBI Taxonomy" id="170557"/>
    <lineage>
        <taxon>Eukaryota</taxon>
        <taxon>Metazoa</taxon>
        <taxon>Ecdysozoa</taxon>
        <taxon>Arthropoda</taxon>
        <taxon>Hexapoda</taxon>
        <taxon>Insecta</taxon>
        <taxon>Pterygota</taxon>
        <taxon>Neoptera</taxon>
        <taxon>Polyneoptera</taxon>
        <taxon>Phasmatodea</taxon>
        <taxon>Timematodea</taxon>
        <taxon>Timematoidea</taxon>
        <taxon>Timematidae</taxon>
        <taxon>Timema</taxon>
    </lineage>
</organism>